<dbReference type="Proteomes" id="UP001054945">
    <property type="component" value="Unassembled WGS sequence"/>
</dbReference>
<feature type="compositionally biased region" description="Basic and acidic residues" evidence="1">
    <location>
        <begin position="275"/>
        <end position="288"/>
    </location>
</feature>
<protein>
    <submittedName>
        <fullName evidence="2">DDE_Tnp_IS1595 domain-containing protein</fullName>
    </submittedName>
</protein>
<evidence type="ECO:0000256" key="1">
    <source>
        <dbReference type="SAM" id="MobiDB-lite"/>
    </source>
</evidence>
<feature type="region of interest" description="Disordered" evidence="1">
    <location>
        <begin position="171"/>
        <end position="291"/>
    </location>
</feature>
<feature type="compositionally biased region" description="Acidic residues" evidence="1">
    <location>
        <begin position="264"/>
        <end position="274"/>
    </location>
</feature>
<proteinExistence type="predicted"/>
<accession>A0AAV4QU91</accession>
<reference evidence="2 3" key="1">
    <citation type="submission" date="2021-06" db="EMBL/GenBank/DDBJ databases">
        <title>Caerostris extrusa draft genome.</title>
        <authorList>
            <person name="Kono N."/>
            <person name="Arakawa K."/>
        </authorList>
    </citation>
    <scope>NUCLEOTIDE SEQUENCE [LARGE SCALE GENOMIC DNA]</scope>
</reference>
<keyword evidence="3" id="KW-1185">Reference proteome</keyword>
<name>A0AAV4QU91_CAEEX</name>
<sequence length="339" mass="38403">MRELCVLDVENYKKKVGGPDCIVEIDESLFSKRKNNCGRVLPQQWVFGDICRETRDSFVVTVPNRNGSTLLDKIIENIADDSFSNLQDDVVEDITSEGLPKLSGKITDMSLCTAYPLLAVTTDTGIVAIYNWFSKDVLCSYSYDLPATCLEWPEEKKGKWYGYHIRVNPEEQTAKEESGTDNTSGVKPEEQTAKEESDTDTTSGVNPEEQTAKEESGTDNTSGVKPEEQTAKEEIEEKAVEIVEQSENKVDEEAEPMPEKEAESEIQDIQGPDDIETKREGSTKRLERQDDEELLQKYIQVPDSYQQLQEDEEEEIEEDENFSLRLQAVTNPIQRKFAT</sequence>
<dbReference type="AlphaFoldDB" id="A0AAV4QU91"/>
<feature type="compositionally biased region" description="Basic and acidic residues" evidence="1">
    <location>
        <begin position="187"/>
        <end position="196"/>
    </location>
</feature>
<evidence type="ECO:0000313" key="2">
    <source>
        <dbReference type="EMBL" id="GIY11682.1"/>
    </source>
</evidence>
<comment type="caution">
    <text evidence="2">The sequence shown here is derived from an EMBL/GenBank/DDBJ whole genome shotgun (WGS) entry which is preliminary data.</text>
</comment>
<dbReference type="EMBL" id="BPLR01006680">
    <property type="protein sequence ID" value="GIY11682.1"/>
    <property type="molecule type" value="Genomic_DNA"/>
</dbReference>
<organism evidence="2 3">
    <name type="scientific">Caerostris extrusa</name>
    <name type="common">Bark spider</name>
    <name type="synonym">Caerostris bankana</name>
    <dbReference type="NCBI Taxonomy" id="172846"/>
    <lineage>
        <taxon>Eukaryota</taxon>
        <taxon>Metazoa</taxon>
        <taxon>Ecdysozoa</taxon>
        <taxon>Arthropoda</taxon>
        <taxon>Chelicerata</taxon>
        <taxon>Arachnida</taxon>
        <taxon>Araneae</taxon>
        <taxon>Araneomorphae</taxon>
        <taxon>Entelegynae</taxon>
        <taxon>Araneoidea</taxon>
        <taxon>Araneidae</taxon>
        <taxon>Caerostris</taxon>
    </lineage>
</organism>
<feature type="compositionally biased region" description="Polar residues" evidence="1">
    <location>
        <begin position="200"/>
        <end position="209"/>
    </location>
</feature>
<gene>
    <name evidence="2" type="primary">AVEN_117303_1</name>
    <name evidence="2" type="ORF">CEXT_724751</name>
</gene>
<evidence type="ECO:0000313" key="3">
    <source>
        <dbReference type="Proteomes" id="UP001054945"/>
    </source>
</evidence>
<feature type="compositionally biased region" description="Basic and acidic residues" evidence="1">
    <location>
        <begin position="225"/>
        <end position="263"/>
    </location>
</feature>